<comment type="caution">
    <text evidence="5">The sequence shown here is derived from an EMBL/GenBank/DDBJ whole genome shotgun (WGS) entry which is preliminary data.</text>
</comment>
<dbReference type="InterPro" id="IPR002543">
    <property type="entry name" value="FtsK_dom"/>
</dbReference>
<evidence type="ECO:0000313" key="6">
    <source>
        <dbReference type="Proteomes" id="UP001597053"/>
    </source>
</evidence>
<evidence type="ECO:0000313" key="5">
    <source>
        <dbReference type="EMBL" id="MFD0788190.1"/>
    </source>
</evidence>
<feature type="non-terminal residue" evidence="5">
    <location>
        <position position="212"/>
    </location>
</feature>
<dbReference type="PANTHER" id="PTHR22683">
    <property type="entry name" value="SPORULATION PROTEIN RELATED"/>
    <property type="match status" value="1"/>
</dbReference>
<dbReference type="EMBL" id="JBHTHM010002572">
    <property type="protein sequence ID" value="MFD0788190.1"/>
    <property type="molecule type" value="Genomic_DNA"/>
</dbReference>
<evidence type="ECO:0000256" key="1">
    <source>
        <dbReference type="ARBA" id="ARBA00022741"/>
    </source>
</evidence>
<evidence type="ECO:0000259" key="4">
    <source>
        <dbReference type="PROSITE" id="PS50901"/>
    </source>
</evidence>
<keyword evidence="2 3" id="KW-0067">ATP-binding</keyword>
<keyword evidence="6" id="KW-1185">Reference proteome</keyword>
<keyword evidence="1 3" id="KW-0547">Nucleotide-binding</keyword>
<organism evidence="5 6">
    <name type="scientific">Micromonospora azadirachtae</name>
    <dbReference type="NCBI Taxonomy" id="1970735"/>
    <lineage>
        <taxon>Bacteria</taxon>
        <taxon>Bacillati</taxon>
        <taxon>Actinomycetota</taxon>
        <taxon>Actinomycetes</taxon>
        <taxon>Micromonosporales</taxon>
        <taxon>Micromonosporaceae</taxon>
        <taxon>Micromonospora</taxon>
    </lineage>
</organism>
<dbReference type="PROSITE" id="PS50901">
    <property type="entry name" value="FTSK"/>
    <property type="match status" value="1"/>
</dbReference>
<evidence type="ECO:0000256" key="2">
    <source>
        <dbReference type="ARBA" id="ARBA00022840"/>
    </source>
</evidence>
<feature type="non-terminal residue" evidence="5">
    <location>
        <position position="1"/>
    </location>
</feature>
<reference evidence="6" key="1">
    <citation type="journal article" date="2019" name="Int. J. Syst. Evol. Microbiol.">
        <title>The Global Catalogue of Microorganisms (GCM) 10K type strain sequencing project: providing services to taxonomists for standard genome sequencing and annotation.</title>
        <authorList>
            <consortium name="The Broad Institute Genomics Platform"/>
            <consortium name="The Broad Institute Genome Sequencing Center for Infectious Disease"/>
            <person name="Wu L."/>
            <person name="Ma J."/>
        </authorList>
    </citation>
    <scope>NUCLEOTIDE SEQUENCE [LARGE SCALE GENOMIC DNA]</scope>
    <source>
        <strain evidence="6">JCM 32148</strain>
    </source>
</reference>
<protein>
    <submittedName>
        <fullName evidence="5">FtsK/SpoIIIE domain-containing protein</fullName>
    </submittedName>
</protein>
<evidence type="ECO:0000256" key="3">
    <source>
        <dbReference type="PROSITE-ProRule" id="PRU00289"/>
    </source>
</evidence>
<dbReference type="Gene3D" id="3.40.50.300">
    <property type="entry name" value="P-loop containing nucleotide triphosphate hydrolases"/>
    <property type="match status" value="1"/>
</dbReference>
<dbReference type="InterPro" id="IPR027417">
    <property type="entry name" value="P-loop_NTPase"/>
</dbReference>
<dbReference type="SUPFAM" id="SSF52540">
    <property type="entry name" value="P-loop containing nucleoside triphosphate hydrolases"/>
    <property type="match status" value="1"/>
</dbReference>
<dbReference type="InterPro" id="IPR050206">
    <property type="entry name" value="FtsK/SpoIIIE/SftA"/>
</dbReference>
<accession>A0ABW3ABB5</accession>
<feature type="domain" description="FtsK" evidence="4">
    <location>
        <begin position="33"/>
        <end position="212"/>
    </location>
</feature>
<gene>
    <name evidence="5" type="ORF">ACFQZ8_30125</name>
</gene>
<proteinExistence type="predicted"/>
<feature type="binding site" evidence="3">
    <location>
        <begin position="50"/>
        <end position="57"/>
    </location>
    <ligand>
        <name>ATP</name>
        <dbReference type="ChEBI" id="CHEBI:30616"/>
    </ligand>
</feature>
<sequence>RVRLLPPVLPYAELDLTATTGLRLPVGIAEADLRPVVLDFAAEPHFVVFGDAECGKSSFLRALGATITARFTPEQARVILVDYRRSLLGAIATDHLIGYGTAAAHTAELVESAAGYLERRIAGPEVTPQQLRDRSWWSGPQLFVLVDDYDLVATGPSNPLHALVEYLPQARDIGLHLVLVRRSGGAARAQYEPIVQRLRELATAGLVMAGSP</sequence>
<dbReference type="PANTHER" id="PTHR22683:SF1">
    <property type="entry name" value="TYPE VII SECRETION SYSTEM PROTEIN ESSC"/>
    <property type="match status" value="1"/>
</dbReference>
<name>A0ABW3ABB5_9ACTN</name>
<dbReference type="Proteomes" id="UP001597053">
    <property type="component" value="Unassembled WGS sequence"/>
</dbReference>
<dbReference type="Pfam" id="PF01580">
    <property type="entry name" value="FtsK_SpoIIIE"/>
    <property type="match status" value="1"/>
</dbReference>